<dbReference type="InterPro" id="IPR013424">
    <property type="entry name" value="Ice-binding_C"/>
</dbReference>
<dbReference type="AlphaFoldDB" id="A0AA41R5D7"/>
<feature type="transmembrane region" description="Helical" evidence="1">
    <location>
        <begin position="53"/>
        <end position="70"/>
    </location>
</feature>
<dbReference type="EMBL" id="JALJRB010000021">
    <property type="protein sequence ID" value="MCJ8502131.1"/>
    <property type="molecule type" value="Genomic_DNA"/>
</dbReference>
<sequence length="76" mass="8003">MKDRSEKGGAQMKKTFKFVLLTSSVAAVVLLCVSAAAGIGDTQPMAARAFSEPMSLLLFGVGLIGFGSVVKRKLLR</sequence>
<protein>
    <submittedName>
        <fullName evidence="2">PEP-CTERM sorting domain-containing protein</fullName>
    </submittedName>
</protein>
<accession>A0AA41R5D7</accession>
<evidence type="ECO:0000256" key="1">
    <source>
        <dbReference type="SAM" id="Phobius"/>
    </source>
</evidence>
<keyword evidence="1" id="KW-1133">Transmembrane helix</keyword>
<dbReference type="Proteomes" id="UP001165427">
    <property type="component" value="Unassembled WGS sequence"/>
</dbReference>
<comment type="caution">
    <text evidence="2">The sequence shown here is derived from an EMBL/GenBank/DDBJ whole genome shotgun (WGS) entry which is preliminary data.</text>
</comment>
<proteinExistence type="predicted"/>
<evidence type="ECO:0000313" key="2">
    <source>
        <dbReference type="EMBL" id="MCJ8502131.1"/>
    </source>
</evidence>
<name>A0AA41R5D7_9BACT</name>
<gene>
    <name evidence="2" type="ORF">MRX98_16220</name>
</gene>
<dbReference type="RefSeq" id="WP_246912264.1">
    <property type="nucleotide sequence ID" value="NZ_JALJRB010000021.1"/>
</dbReference>
<reference evidence="2" key="1">
    <citation type="submission" date="2022-04" db="EMBL/GenBank/DDBJ databases">
        <title>Desulfatitalea alkaliphila sp. nov., a novel anaerobic sulfate-reducing bacterium isolated from terrestrial mud volcano, Taman Peninsula, Russia.</title>
        <authorList>
            <person name="Khomyakova M.A."/>
            <person name="Merkel A.Y."/>
            <person name="Slobodkin A.I."/>
        </authorList>
    </citation>
    <scope>NUCLEOTIDE SEQUENCE</scope>
    <source>
        <strain evidence="2">M08but</strain>
    </source>
</reference>
<keyword evidence="3" id="KW-1185">Reference proteome</keyword>
<dbReference type="NCBIfam" id="TIGR02595">
    <property type="entry name" value="PEP_CTERM"/>
    <property type="match status" value="1"/>
</dbReference>
<keyword evidence="1" id="KW-0472">Membrane</keyword>
<organism evidence="2 3">
    <name type="scientific">Desulfatitalea alkaliphila</name>
    <dbReference type="NCBI Taxonomy" id="2929485"/>
    <lineage>
        <taxon>Bacteria</taxon>
        <taxon>Pseudomonadati</taxon>
        <taxon>Thermodesulfobacteriota</taxon>
        <taxon>Desulfobacteria</taxon>
        <taxon>Desulfobacterales</taxon>
        <taxon>Desulfosarcinaceae</taxon>
        <taxon>Desulfatitalea</taxon>
    </lineage>
</organism>
<evidence type="ECO:0000313" key="3">
    <source>
        <dbReference type="Proteomes" id="UP001165427"/>
    </source>
</evidence>
<keyword evidence="1" id="KW-0812">Transmembrane</keyword>